<name>A0A2T7UTH8_9RHOB</name>
<evidence type="ECO:0000259" key="12">
    <source>
        <dbReference type="Pfam" id="PF26002"/>
    </source>
</evidence>
<dbReference type="InterPro" id="IPR058982">
    <property type="entry name" value="Beta-barrel_AprE"/>
</dbReference>
<keyword evidence="10" id="KW-0175">Coiled coil</keyword>
<evidence type="ECO:0000313" key="14">
    <source>
        <dbReference type="Proteomes" id="UP000244810"/>
    </source>
</evidence>
<dbReference type="Pfam" id="PF26002">
    <property type="entry name" value="Beta-barrel_AprE"/>
    <property type="match status" value="1"/>
</dbReference>
<keyword evidence="8 9" id="KW-0472">Membrane</keyword>
<dbReference type="PRINTS" id="PR01490">
    <property type="entry name" value="RTXTOXIND"/>
</dbReference>
<dbReference type="PANTHER" id="PTHR30386">
    <property type="entry name" value="MEMBRANE FUSION SUBUNIT OF EMRAB-TOLC MULTIDRUG EFFLUX PUMP"/>
    <property type="match status" value="1"/>
</dbReference>
<evidence type="ECO:0000256" key="7">
    <source>
        <dbReference type="ARBA" id="ARBA00022989"/>
    </source>
</evidence>
<evidence type="ECO:0000256" key="5">
    <source>
        <dbReference type="ARBA" id="ARBA00022519"/>
    </source>
</evidence>
<evidence type="ECO:0000256" key="8">
    <source>
        <dbReference type="ARBA" id="ARBA00023136"/>
    </source>
</evidence>
<dbReference type="AlphaFoldDB" id="A0A2T7UTH8"/>
<comment type="caution">
    <text evidence="13">The sequence shown here is derived from an EMBL/GenBank/DDBJ whole genome shotgun (WGS) entry which is preliminary data.</text>
</comment>
<dbReference type="Pfam" id="PF25994">
    <property type="entry name" value="HH_AprE"/>
    <property type="match status" value="1"/>
</dbReference>
<dbReference type="Gene3D" id="2.40.50.100">
    <property type="match status" value="1"/>
</dbReference>
<dbReference type="EMBL" id="QDDR01000003">
    <property type="protein sequence ID" value="PVE47889.1"/>
    <property type="molecule type" value="Genomic_DNA"/>
</dbReference>
<evidence type="ECO:0000256" key="10">
    <source>
        <dbReference type="SAM" id="Coils"/>
    </source>
</evidence>
<feature type="domain" description="AprE-like long alpha-helical hairpin" evidence="11">
    <location>
        <begin position="125"/>
        <end position="307"/>
    </location>
</feature>
<keyword evidence="5 9" id="KW-0997">Cell inner membrane</keyword>
<reference evidence="13 14" key="1">
    <citation type="journal article" date="2011" name="Syst. Appl. Microbiol.">
        <title>Defluviimonas denitrificans gen. nov., sp. nov., and Pararhodobacter aggregans gen. nov., sp. nov., non-phototrophic Rhodobacteraceae from the biofilter of a marine aquaculture.</title>
        <authorList>
            <person name="Foesel B.U."/>
            <person name="Drake H.L."/>
            <person name="Schramm A."/>
        </authorList>
    </citation>
    <scope>NUCLEOTIDE SEQUENCE [LARGE SCALE GENOMIC DNA]</scope>
    <source>
        <strain evidence="13 14">D1-19</strain>
    </source>
</reference>
<comment type="subcellular location">
    <subcellularLocation>
        <location evidence="1 9">Cell inner membrane</location>
        <topology evidence="1 9">Single-pass membrane protein</topology>
    </subcellularLocation>
</comment>
<dbReference type="InterPro" id="IPR050739">
    <property type="entry name" value="MFP"/>
</dbReference>
<evidence type="ECO:0000256" key="2">
    <source>
        <dbReference type="ARBA" id="ARBA00009477"/>
    </source>
</evidence>
<feature type="coiled-coil region" evidence="10">
    <location>
        <begin position="128"/>
        <end position="230"/>
    </location>
</feature>
<keyword evidence="4 9" id="KW-1003">Cell membrane</keyword>
<evidence type="ECO:0000256" key="4">
    <source>
        <dbReference type="ARBA" id="ARBA00022475"/>
    </source>
</evidence>
<keyword evidence="3 9" id="KW-0813">Transport</keyword>
<evidence type="ECO:0000256" key="6">
    <source>
        <dbReference type="ARBA" id="ARBA00022692"/>
    </source>
</evidence>
<evidence type="ECO:0000259" key="11">
    <source>
        <dbReference type="Pfam" id="PF25994"/>
    </source>
</evidence>
<organism evidence="13 14">
    <name type="scientific">Pararhodobacter aggregans</name>
    <dbReference type="NCBI Taxonomy" id="404875"/>
    <lineage>
        <taxon>Bacteria</taxon>
        <taxon>Pseudomonadati</taxon>
        <taxon>Pseudomonadota</taxon>
        <taxon>Alphaproteobacteria</taxon>
        <taxon>Rhodobacterales</taxon>
        <taxon>Paracoccaceae</taxon>
        <taxon>Pararhodobacter</taxon>
    </lineage>
</organism>
<dbReference type="Proteomes" id="UP000244810">
    <property type="component" value="Unassembled WGS sequence"/>
</dbReference>
<dbReference type="NCBIfam" id="TIGR01843">
    <property type="entry name" value="type_I_hlyD"/>
    <property type="match status" value="1"/>
</dbReference>
<gene>
    <name evidence="13" type="ORF">DDE23_07020</name>
</gene>
<dbReference type="GO" id="GO:0015031">
    <property type="term" value="P:protein transport"/>
    <property type="evidence" value="ECO:0007669"/>
    <property type="project" value="InterPro"/>
</dbReference>
<proteinExistence type="inferred from homology"/>
<dbReference type="GO" id="GO:0005886">
    <property type="term" value="C:plasma membrane"/>
    <property type="evidence" value="ECO:0007669"/>
    <property type="project" value="UniProtKB-SubCell"/>
</dbReference>
<evidence type="ECO:0000256" key="9">
    <source>
        <dbReference type="RuleBase" id="RU365093"/>
    </source>
</evidence>
<feature type="transmembrane region" description="Helical" evidence="9">
    <location>
        <begin position="49"/>
        <end position="79"/>
    </location>
</feature>
<dbReference type="InterPro" id="IPR058781">
    <property type="entry name" value="HH_AprE-like"/>
</dbReference>
<keyword evidence="14" id="KW-1185">Reference proteome</keyword>
<dbReference type="PANTHER" id="PTHR30386:SF17">
    <property type="entry name" value="ALKALINE PROTEASE SECRETION PROTEIN APRE"/>
    <property type="match status" value="1"/>
</dbReference>
<evidence type="ECO:0000313" key="13">
    <source>
        <dbReference type="EMBL" id="PVE47889.1"/>
    </source>
</evidence>
<dbReference type="Gene3D" id="2.40.30.170">
    <property type="match status" value="1"/>
</dbReference>
<dbReference type="InterPro" id="IPR010129">
    <property type="entry name" value="T1SS_HlyD"/>
</dbReference>
<accession>A0A2T7UTH8</accession>
<protein>
    <recommendedName>
        <fullName evidence="9">Membrane fusion protein (MFP) family protein</fullName>
    </recommendedName>
</protein>
<keyword evidence="7 9" id="KW-1133">Transmembrane helix</keyword>
<keyword evidence="6 9" id="KW-0812">Transmembrane</keyword>
<evidence type="ECO:0000256" key="3">
    <source>
        <dbReference type="ARBA" id="ARBA00022448"/>
    </source>
</evidence>
<feature type="domain" description="AprE-like beta-barrel" evidence="12">
    <location>
        <begin position="354"/>
        <end position="442"/>
    </location>
</feature>
<evidence type="ECO:0000256" key="1">
    <source>
        <dbReference type="ARBA" id="ARBA00004377"/>
    </source>
</evidence>
<comment type="similarity">
    <text evidence="2 9">Belongs to the membrane fusion protein (MFP) (TC 8.A.1) family.</text>
</comment>
<sequence>MAACRPASARVTSSCARWCAITWRWSAMAAAEGGGAMDEIPELKARSPILLGMTACVILLTGLIGWAASAAIISAVVAMGEVDVAPYRHPVQHPDGGVVAQLLVHEGQTVAAGELLAALDNAAPRSELDFIEAQIVEAEARLMRLRAERDGLDFPVVPVSAMEDRVRMRALRAQLRLYDARRETYERQEAQLLQRRRQAEAELEGLIGQRQELEAEAQILHEELDNQQVLRDRGLTPSTRVSELARANARLAGSRAALAARDGELRGQITEIAMQVSSLGAARREEAELQFAETGRQLIELNARRAALLTHLAALEIRAPAAGVVHDLTIAAVGTVLRPADVVMQILSAPPKPVLTLRVSPDEIDYIRLGQLAMLRFPGLTARELPDLPGRVTAISAATFADERTGTRHFRVEIVPTAETLSAVGEDGLVPGMSVQAFIATGVRTPLAYLIDPVRDHFARALREP</sequence>